<evidence type="ECO:0000256" key="1">
    <source>
        <dbReference type="SAM" id="SignalP"/>
    </source>
</evidence>
<sequence>MKAFLALFVLILTIVSTTFAGKCDPPNCKDPVNQGLKFPHVDPVKYYLCQYNELHERFCGAGFGFHALRRQCVHSSVWEDYCGKK</sequence>
<dbReference type="InterPro" id="IPR036508">
    <property type="entry name" value="Chitin-bd_dom_sf"/>
</dbReference>
<evidence type="ECO:0000313" key="3">
    <source>
        <dbReference type="EMBL" id="SSX29750.1"/>
    </source>
</evidence>
<feature type="signal peptide" evidence="1">
    <location>
        <begin position="1"/>
        <end position="20"/>
    </location>
</feature>
<name>A0A336MIJ5_CULSO</name>
<accession>A0A336MIJ5</accession>
<dbReference type="InterPro" id="IPR002557">
    <property type="entry name" value="Chitin-bd_dom"/>
</dbReference>
<reference evidence="3" key="1">
    <citation type="submission" date="2018-07" db="EMBL/GenBank/DDBJ databases">
        <authorList>
            <person name="Quirk P.G."/>
            <person name="Krulwich T.A."/>
        </authorList>
    </citation>
    <scope>NUCLEOTIDE SEQUENCE</scope>
</reference>
<proteinExistence type="predicted"/>
<dbReference type="AlphaFoldDB" id="A0A336MIJ5"/>
<protein>
    <submittedName>
        <fullName evidence="3">CSON001655 protein</fullName>
    </submittedName>
</protein>
<dbReference type="Pfam" id="PF01607">
    <property type="entry name" value="CBM_14"/>
    <property type="match status" value="1"/>
</dbReference>
<feature type="chain" id="PRO_5016305255" evidence="1">
    <location>
        <begin position="21"/>
        <end position="85"/>
    </location>
</feature>
<gene>
    <name evidence="3" type="primary">CSON001655</name>
</gene>
<dbReference type="GO" id="GO:0008061">
    <property type="term" value="F:chitin binding"/>
    <property type="evidence" value="ECO:0007669"/>
    <property type="project" value="InterPro"/>
</dbReference>
<organism evidence="3">
    <name type="scientific">Culicoides sonorensis</name>
    <name type="common">Biting midge</name>
    <dbReference type="NCBI Taxonomy" id="179676"/>
    <lineage>
        <taxon>Eukaryota</taxon>
        <taxon>Metazoa</taxon>
        <taxon>Ecdysozoa</taxon>
        <taxon>Arthropoda</taxon>
        <taxon>Hexapoda</taxon>
        <taxon>Insecta</taxon>
        <taxon>Pterygota</taxon>
        <taxon>Neoptera</taxon>
        <taxon>Endopterygota</taxon>
        <taxon>Diptera</taxon>
        <taxon>Nematocera</taxon>
        <taxon>Chironomoidea</taxon>
        <taxon>Ceratopogonidae</taxon>
        <taxon>Ceratopogoninae</taxon>
        <taxon>Culicoides</taxon>
        <taxon>Monoculicoides</taxon>
    </lineage>
</organism>
<feature type="domain" description="Chitin-binding type-2" evidence="2">
    <location>
        <begin position="40"/>
        <end position="76"/>
    </location>
</feature>
<keyword evidence="1" id="KW-0732">Signal</keyword>
<dbReference type="EMBL" id="UFQT01001263">
    <property type="protein sequence ID" value="SSX29750.1"/>
    <property type="molecule type" value="Genomic_DNA"/>
</dbReference>
<dbReference type="GO" id="GO:0005576">
    <property type="term" value="C:extracellular region"/>
    <property type="evidence" value="ECO:0007669"/>
    <property type="project" value="InterPro"/>
</dbReference>
<evidence type="ECO:0000259" key="2">
    <source>
        <dbReference type="Pfam" id="PF01607"/>
    </source>
</evidence>
<dbReference type="VEuPathDB" id="VectorBase:CSON001655"/>
<dbReference type="SUPFAM" id="SSF57625">
    <property type="entry name" value="Invertebrate chitin-binding proteins"/>
    <property type="match status" value="1"/>
</dbReference>